<proteinExistence type="inferred from homology"/>
<keyword evidence="3" id="KW-1133">Transmembrane helix</keyword>
<evidence type="ECO:0000256" key="2">
    <source>
        <dbReference type="ARBA" id="ARBA00022741"/>
    </source>
</evidence>
<dbReference type="EMBL" id="BMAT01002160">
    <property type="protein sequence ID" value="GFS00306.1"/>
    <property type="molecule type" value="Genomic_DNA"/>
</dbReference>
<evidence type="ECO:0000313" key="6">
    <source>
        <dbReference type="Proteomes" id="UP000762676"/>
    </source>
</evidence>
<evidence type="ECO:0000313" key="5">
    <source>
        <dbReference type="EMBL" id="GFS00306.1"/>
    </source>
</evidence>
<feature type="domain" description="AIG1-type G" evidence="4">
    <location>
        <begin position="6"/>
        <end position="130"/>
    </location>
</feature>
<name>A0AAV4HUR0_9GAST</name>
<comment type="similarity">
    <text evidence="1">Belongs to the TRAFAC class TrmE-Era-EngA-EngB-Septin-like GTPase superfamily. AIG1/Toc34/Toc159-like paraseptin GTPase family. IAN subfamily.</text>
</comment>
<dbReference type="InterPro" id="IPR027417">
    <property type="entry name" value="P-loop_NTPase"/>
</dbReference>
<dbReference type="Pfam" id="PF04548">
    <property type="entry name" value="AIG1"/>
    <property type="match status" value="1"/>
</dbReference>
<accession>A0AAV4HUR0</accession>
<evidence type="ECO:0000259" key="4">
    <source>
        <dbReference type="Pfam" id="PF04548"/>
    </source>
</evidence>
<dbReference type="Gene3D" id="3.40.50.300">
    <property type="entry name" value="P-loop containing nucleotide triphosphate hydrolases"/>
    <property type="match status" value="1"/>
</dbReference>
<gene>
    <name evidence="5" type="ORF">ElyMa_001068300</name>
</gene>
<keyword evidence="3" id="KW-0812">Transmembrane</keyword>
<reference evidence="5 6" key="1">
    <citation type="journal article" date="2021" name="Elife">
        <title>Chloroplast acquisition without the gene transfer in kleptoplastic sea slugs, Plakobranchus ocellatus.</title>
        <authorList>
            <person name="Maeda T."/>
            <person name="Takahashi S."/>
            <person name="Yoshida T."/>
            <person name="Shimamura S."/>
            <person name="Takaki Y."/>
            <person name="Nagai Y."/>
            <person name="Toyoda A."/>
            <person name="Suzuki Y."/>
            <person name="Arimoto A."/>
            <person name="Ishii H."/>
            <person name="Satoh N."/>
            <person name="Nishiyama T."/>
            <person name="Hasebe M."/>
            <person name="Maruyama T."/>
            <person name="Minagawa J."/>
            <person name="Obokata J."/>
            <person name="Shigenobu S."/>
        </authorList>
    </citation>
    <scope>NUCLEOTIDE SEQUENCE [LARGE SCALE GENOMIC DNA]</scope>
</reference>
<keyword evidence="2" id="KW-0547">Nucleotide-binding</keyword>
<organism evidence="5 6">
    <name type="scientific">Elysia marginata</name>
    <dbReference type="NCBI Taxonomy" id="1093978"/>
    <lineage>
        <taxon>Eukaryota</taxon>
        <taxon>Metazoa</taxon>
        <taxon>Spiralia</taxon>
        <taxon>Lophotrochozoa</taxon>
        <taxon>Mollusca</taxon>
        <taxon>Gastropoda</taxon>
        <taxon>Heterobranchia</taxon>
        <taxon>Euthyneura</taxon>
        <taxon>Panpulmonata</taxon>
        <taxon>Sacoglossa</taxon>
        <taxon>Placobranchoidea</taxon>
        <taxon>Plakobranchidae</taxon>
        <taxon>Elysia</taxon>
    </lineage>
</organism>
<protein>
    <recommendedName>
        <fullName evidence="4">AIG1-type G domain-containing protein</fullName>
    </recommendedName>
</protein>
<dbReference type="Proteomes" id="UP000762676">
    <property type="component" value="Unassembled WGS sequence"/>
</dbReference>
<dbReference type="InterPro" id="IPR006703">
    <property type="entry name" value="G_AIG1"/>
</dbReference>
<comment type="caution">
    <text evidence="5">The sequence shown here is derived from an EMBL/GenBank/DDBJ whole genome shotgun (WGS) entry which is preliminary data.</text>
</comment>
<feature type="transmembrane region" description="Helical" evidence="3">
    <location>
        <begin position="268"/>
        <end position="290"/>
    </location>
</feature>
<evidence type="ECO:0000256" key="1">
    <source>
        <dbReference type="ARBA" id="ARBA00008535"/>
    </source>
</evidence>
<dbReference type="GO" id="GO:0005525">
    <property type="term" value="F:GTP binding"/>
    <property type="evidence" value="ECO:0007669"/>
    <property type="project" value="InterPro"/>
</dbReference>
<keyword evidence="3" id="KW-0472">Membrane</keyword>
<keyword evidence="6" id="KW-1185">Reference proteome</keyword>
<dbReference type="AlphaFoldDB" id="A0AAV4HUR0"/>
<sequence>MLKELMIISHNECSAFLYIIKYPLRVTEDDVKDIEMLEEILKKDMGKLHGVLVMTGGDSFDADNEDGDTFEAWCARQSGHFKELKEKFENRVVLFDSVTQNEINQCRQLDSLLTEVARLQGFNNRYTDDNDDDNDDDDFESANLEEASDDSFHSLLTTLQRPLECHDLPALSSECARHIRLRSGPDAEKLRNIKVLLDKTFREQRRSPNSRANGEDRGSTLEANIRTINYLAGVLVLYIKERAAKASSKTFLQTTAVGVTAGVVLAPFAPVAAVVAAPAIGVVAGIFASWTKMKSMTRDL</sequence>
<evidence type="ECO:0000256" key="3">
    <source>
        <dbReference type="SAM" id="Phobius"/>
    </source>
</evidence>